<dbReference type="InterPro" id="IPR013430">
    <property type="entry name" value="Toxin_antidote_HigA"/>
</dbReference>
<organism evidence="2 3">
    <name type="scientific">Xenorhabdus eapokensis</name>
    <dbReference type="NCBI Taxonomy" id="1873482"/>
    <lineage>
        <taxon>Bacteria</taxon>
        <taxon>Pseudomonadati</taxon>
        <taxon>Pseudomonadota</taxon>
        <taxon>Gammaproteobacteria</taxon>
        <taxon>Enterobacterales</taxon>
        <taxon>Morganellaceae</taxon>
        <taxon>Xenorhabdus</taxon>
    </lineage>
</organism>
<dbReference type="NCBIfam" id="TIGR02607">
    <property type="entry name" value="antidote_HigA"/>
    <property type="match status" value="1"/>
</dbReference>
<dbReference type="CDD" id="cd00093">
    <property type="entry name" value="HTH_XRE"/>
    <property type="match status" value="1"/>
</dbReference>
<dbReference type="PROSITE" id="PS50943">
    <property type="entry name" value="HTH_CROC1"/>
    <property type="match status" value="1"/>
</dbReference>
<evidence type="ECO:0000313" key="2">
    <source>
        <dbReference type="EMBL" id="OKP04624.1"/>
    </source>
</evidence>
<dbReference type="STRING" id="1873482.Xedl_00989"/>
<comment type="caution">
    <text evidence="2">The sequence shown here is derived from an EMBL/GenBank/DDBJ whole genome shotgun (WGS) entry which is preliminary data.</text>
</comment>
<feature type="domain" description="HTH cro/C1-type" evidence="1">
    <location>
        <begin position="13"/>
        <end position="61"/>
    </location>
</feature>
<sequence>MTKRMPPHPGRYISDEMAHLNISLRTLARALDVSPSTIGRVVEGRAAVTPAMAVRLANVIGQYAGNVAEASRGIQFGASQTGNRFNAFNAIVYTCTAFTSSVTLDNAIPPAFK</sequence>
<dbReference type="Proteomes" id="UP000186268">
    <property type="component" value="Unassembled WGS sequence"/>
</dbReference>
<dbReference type="EMBL" id="MKGQ01000004">
    <property type="protein sequence ID" value="OKP04624.1"/>
    <property type="molecule type" value="Genomic_DNA"/>
</dbReference>
<keyword evidence="3" id="KW-1185">Reference proteome</keyword>
<dbReference type="SUPFAM" id="SSF47413">
    <property type="entry name" value="lambda repressor-like DNA-binding domains"/>
    <property type="match status" value="1"/>
</dbReference>
<proteinExistence type="predicted"/>
<dbReference type="GO" id="GO:0003677">
    <property type="term" value="F:DNA binding"/>
    <property type="evidence" value="ECO:0007669"/>
    <property type="project" value="InterPro"/>
</dbReference>
<gene>
    <name evidence="2" type="ORF">Xedl_00989</name>
</gene>
<name>A0A1Q5TWJ6_9GAMM</name>
<reference evidence="2 3" key="1">
    <citation type="submission" date="2016-09" db="EMBL/GenBank/DDBJ databases">
        <title>Xenorhabdus thuongxuanensis sp. nov. and Xenorhabdus eapokensis sp. nov., isolated from Steinernema species.</title>
        <authorList>
            <person name="Kaempfer P."/>
            <person name="Tobias N.J."/>
            <person name="Phan Ke L."/>
            <person name="Bode H.B."/>
            <person name="Glaeser S.P."/>
        </authorList>
    </citation>
    <scope>NUCLEOTIDE SEQUENCE [LARGE SCALE GENOMIC DNA]</scope>
    <source>
        <strain evidence="2 3">DL20</strain>
    </source>
</reference>
<accession>A0A1Q5TWJ6</accession>
<dbReference type="AlphaFoldDB" id="A0A1Q5TWJ6"/>
<dbReference type="InterPro" id="IPR001387">
    <property type="entry name" value="Cro/C1-type_HTH"/>
</dbReference>
<evidence type="ECO:0000313" key="3">
    <source>
        <dbReference type="Proteomes" id="UP000186268"/>
    </source>
</evidence>
<dbReference type="Gene3D" id="1.10.260.40">
    <property type="entry name" value="lambda repressor-like DNA-binding domains"/>
    <property type="match status" value="1"/>
</dbReference>
<protein>
    <submittedName>
        <fullName evidence="2">Virulence-associated protein</fullName>
    </submittedName>
</protein>
<dbReference type="SMART" id="SM00530">
    <property type="entry name" value="HTH_XRE"/>
    <property type="match status" value="1"/>
</dbReference>
<dbReference type="Pfam" id="PF01381">
    <property type="entry name" value="HTH_3"/>
    <property type="match status" value="1"/>
</dbReference>
<dbReference type="RefSeq" id="WP_422645899.1">
    <property type="nucleotide sequence ID" value="NZ_CAWNAG010000147.1"/>
</dbReference>
<evidence type="ECO:0000259" key="1">
    <source>
        <dbReference type="PROSITE" id="PS50943"/>
    </source>
</evidence>
<dbReference type="InterPro" id="IPR010982">
    <property type="entry name" value="Lambda_DNA-bd_dom_sf"/>
</dbReference>